<dbReference type="InterPro" id="IPR000711">
    <property type="entry name" value="ATPase_OSCP/dsu"/>
</dbReference>
<dbReference type="GO" id="GO:0016020">
    <property type="term" value="C:membrane"/>
    <property type="evidence" value="ECO:0007669"/>
    <property type="project" value="UniProtKB-SubCell"/>
</dbReference>
<dbReference type="Gene3D" id="1.10.520.20">
    <property type="entry name" value="N-terminal domain of the delta subunit of the F1F0-ATP synthase"/>
    <property type="match status" value="1"/>
</dbReference>
<evidence type="ECO:0000256" key="2">
    <source>
        <dbReference type="ARBA" id="ARBA00022448"/>
    </source>
</evidence>
<evidence type="ECO:0000256" key="1">
    <source>
        <dbReference type="ARBA" id="ARBA00004370"/>
    </source>
</evidence>
<reference evidence="7" key="1">
    <citation type="submission" date="2020-05" db="EMBL/GenBank/DDBJ databases">
        <authorList>
            <person name="Chiriac C."/>
            <person name="Salcher M."/>
            <person name="Ghai R."/>
            <person name="Kavagutti S V."/>
        </authorList>
    </citation>
    <scope>NUCLEOTIDE SEQUENCE</scope>
</reference>
<keyword evidence="3" id="KW-0375">Hydrogen ion transport</keyword>
<protein>
    <submittedName>
        <fullName evidence="7">Unannotated protein</fullName>
    </submittedName>
</protein>
<comment type="subcellular location">
    <subcellularLocation>
        <location evidence="1">Membrane</location>
    </subcellularLocation>
</comment>
<keyword evidence="2" id="KW-0813">Transport</keyword>
<evidence type="ECO:0000256" key="6">
    <source>
        <dbReference type="ARBA" id="ARBA00023310"/>
    </source>
</evidence>
<dbReference type="PRINTS" id="PR00125">
    <property type="entry name" value="ATPASEDELTA"/>
</dbReference>
<sequence>MASSTRQSTKAMQEKLHGQSGVDLKLAEELFAIANALQTSAQLRSMLSDPSAETAGKDKVIDSVFAGASSTAKTLAKQAASLRWSTSRDIAASFELIGVRAVASQSKALDALQGELFEIQQLVAKDSELELTLSSTRFNSQAKQELIRKLLSGKASADALALASQAVFSRTYKRFAEVIEQYGLWIAEFAGESVAHVKVAKQMSTEQLNRLSSALAKAFGRELQLNVEVDPEIIGGVHVTVNGEVMDGTVLTKMVNARLQLN</sequence>
<evidence type="ECO:0000313" key="8">
    <source>
        <dbReference type="EMBL" id="CAB4577176.1"/>
    </source>
</evidence>
<name>A0A6J6CKX8_9ZZZZ</name>
<evidence type="ECO:0000256" key="4">
    <source>
        <dbReference type="ARBA" id="ARBA00023065"/>
    </source>
</evidence>
<dbReference type="GO" id="GO:0046933">
    <property type="term" value="F:proton-transporting ATP synthase activity, rotational mechanism"/>
    <property type="evidence" value="ECO:0007669"/>
    <property type="project" value="InterPro"/>
</dbReference>
<dbReference type="NCBIfam" id="NF009967">
    <property type="entry name" value="PRK13430.1"/>
    <property type="match status" value="1"/>
</dbReference>
<evidence type="ECO:0000313" key="7">
    <source>
        <dbReference type="EMBL" id="CAB4550743.1"/>
    </source>
</evidence>
<dbReference type="InterPro" id="IPR026015">
    <property type="entry name" value="ATP_synth_OSCP/delta_N_sf"/>
</dbReference>
<keyword evidence="5" id="KW-0472">Membrane</keyword>
<evidence type="ECO:0000256" key="5">
    <source>
        <dbReference type="ARBA" id="ARBA00023136"/>
    </source>
</evidence>
<proteinExistence type="inferred from homology"/>
<accession>A0A6J6CKX8</accession>
<dbReference type="EMBL" id="CAEZST010000022">
    <property type="protein sequence ID" value="CAB4550743.1"/>
    <property type="molecule type" value="Genomic_DNA"/>
</dbReference>
<dbReference type="AlphaFoldDB" id="A0A6J6CKX8"/>
<dbReference type="PANTHER" id="PTHR11910">
    <property type="entry name" value="ATP SYNTHASE DELTA CHAIN"/>
    <property type="match status" value="1"/>
</dbReference>
<dbReference type="Pfam" id="PF00213">
    <property type="entry name" value="OSCP"/>
    <property type="match status" value="1"/>
</dbReference>
<keyword evidence="6" id="KW-0066">ATP synthesis</keyword>
<dbReference type="HAMAP" id="MF_01416">
    <property type="entry name" value="ATP_synth_delta_bact"/>
    <property type="match status" value="1"/>
</dbReference>
<evidence type="ECO:0000256" key="3">
    <source>
        <dbReference type="ARBA" id="ARBA00022781"/>
    </source>
</evidence>
<dbReference type="NCBIfam" id="TIGR01145">
    <property type="entry name" value="ATP_synt_delta"/>
    <property type="match status" value="1"/>
</dbReference>
<gene>
    <name evidence="7" type="ORF">UFOPK1503_01031</name>
    <name evidence="8" type="ORF">UFOPK1693_01091</name>
</gene>
<keyword evidence="4" id="KW-0406">Ion transport</keyword>
<dbReference type="EMBL" id="CAEZTO010000029">
    <property type="protein sequence ID" value="CAB4577176.1"/>
    <property type="molecule type" value="Genomic_DNA"/>
</dbReference>
<organism evidence="7">
    <name type="scientific">freshwater metagenome</name>
    <dbReference type="NCBI Taxonomy" id="449393"/>
    <lineage>
        <taxon>unclassified sequences</taxon>
        <taxon>metagenomes</taxon>
        <taxon>ecological metagenomes</taxon>
    </lineage>
</organism>